<gene>
    <name evidence="2" type="ORF">DI536_27205</name>
</gene>
<protein>
    <recommendedName>
        <fullName evidence="4">DUF2007 domain-containing protein</fullName>
    </recommendedName>
</protein>
<organism evidence="2 3">
    <name type="scientific">Archangium gephyra</name>
    <dbReference type="NCBI Taxonomy" id="48"/>
    <lineage>
        <taxon>Bacteria</taxon>
        <taxon>Pseudomonadati</taxon>
        <taxon>Myxococcota</taxon>
        <taxon>Myxococcia</taxon>
        <taxon>Myxococcales</taxon>
        <taxon>Cystobacterineae</taxon>
        <taxon>Archangiaceae</taxon>
        <taxon>Archangium</taxon>
    </lineage>
</organism>
<evidence type="ECO:0000313" key="2">
    <source>
        <dbReference type="EMBL" id="PZR07561.1"/>
    </source>
</evidence>
<evidence type="ECO:0000256" key="1">
    <source>
        <dbReference type="SAM" id="MobiDB-lite"/>
    </source>
</evidence>
<dbReference type="Proteomes" id="UP000249061">
    <property type="component" value="Unassembled WGS sequence"/>
</dbReference>
<evidence type="ECO:0008006" key="4">
    <source>
        <dbReference type="Google" id="ProtNLM"/>
    </source>
</evidence>
<dbReference type="EMBL" id="QFQP01000030">
    <property type="protein sequence ID" value="PZR07561.1"/>
    <property type="molecule type" value="Genomic_DNA"/>
</dbReference>
<name>A0A2W5VBL3_9BACT</name>
<dbReference type="AlphaFoldDB" id="A0A2W5VBL3"/>
<reference evidence="2 3" key="1">
    <citation type="submission" date="2017-08" db="EMBL/GenBank/DDBJ databases">
        <title>Infants hospitalized years apart are colonized by the same room-sourced microbial strains.</title>
        <authorList>
            <person name="Brooks B."/>
            <person name="Olm M.R."/>
            <person name="Firek B.A."/>
            <person name="Baker R."/>
            <person name="Thomas B.C."/>
            <person name="Morowitz M.J."/>
            <person name="Banfield J.F."/>
        </authorList>
    </citation>
    <scope>NUCLEOTIDE SEQUENCE [LARGE SCALE GENOMIC DNA]</scope>
    <source>
        <strain evidence="2">S2_003_000_R2_14</strain>
    </source>
</reference>
<proteinExistence type="predicted"/>
<evidence type="ECO:0000313" key="3">
    <source>
        <dbReference type="Proteomes" id="UP000249061"/>
    </source>
</evidence>
<comment type="caution">
    <text evidence="2">The sequence shown here is derived from an EMBL/GenBank/DDBJ whole genome shotgun (WGS) entry which is preliminary data.</text>
</comment>
<sequence>MTSVQDPLTAERLVEVLQEAKVDAFSRAGGAASTDAFGAATAAFFDIFVPTESHAQAEALARTELEAIERDAEANGRAAEEEALSGEKPAGS</sequence>
<accession>A0A2W5VBL3</accession>
<feature type="region of interest" description="Disordered" evidence="1">
    <location>
        <begin position="72"/>
        <end position="92"/>
    </location>
</feature>